<dbReference type="AlphaFoldDB" id="A0A0C9TFK4"/>
<protein>
    <submittedName>
        <fullName evidence="2">Uncharacterized protein</fullName>
    </submittedName>
</protein>
<accession>A0A0C9TFK4</accession>
<proteinExistence type="predicted"/>
<feature type="compositionally biased region" description="Basic and acidic residues" evidence="1">
    <location>
        <begin position="53"/>
        <end position="74"/>
    </location>
</feature>
<feature type="region of interest" description="Disordered" evidence="1">
    <location>
        <begin position="158"/>
        <end position="181"/>
    </location>
</feature>
<gene>
    <name evidence="2" type="ORF">PAXINDRAFT_158858</name>
</gene>
<organism evidence="2 3">
    <name type="scientific">Paxillus involutus ATCC 200175</name>
    <dbReference type="NCBI Taxonomy" id="664439"/>
    <lineage>
        <taxon>Eukaryota</taxon>
        <taxon>Fungi</taxon>
        <taxon>Dikarya</taxon>
        <taxon>Basidiomycota</taxon>
        <taxon>Agaricomycotina</taxon>
        <taxon>Agaricomycetes</taxon>
        <taxon>Agaricomycetidae</taxon>
        <taxon>Boletales</taxon>
        <taxon>Paxilineae</taxon>
        <taxon>Paxillaceae</taxon>
        <taxon>Paxillus</taxon>
    </lineage>
</organism>
<keyword evidence="3" id="KW-1185">Reference proteome</keyword>
<evidence type="ECO:0000313" key="2">
    <source>
        <dbReference type="EMBL" id="KIJ06041.1"/>
    </source>
</evidence>
<reference evidence="2 3" key="1">
    <citation type="submission" date="2014-06" db="EMBL/GenBank/DDBJ databases">
        <authorList>
            <consortium name="DOE Joint Genome Institute"/>
            <person name="Kuo A."/>
            <person name="Kohler A."/>
            <person name="Nagy L.G."/>
            <person name="Floudas D."/>
            <person name="Copeland A."/>
            <person name="Barry K.W."/>
            <person name="Cichocki N."/>
            <person name="Veneault-Fourrey C."/>
            <person name="LaButti K."/>
            <person name="Lindquist E.A."/>
            <person name="Lipzen A."/>
            <person name="Lundell T."/>
            <person name="Morin E."/>
            <person name="Murat C."/>
            <person name="Sun H."/>
            <person name="Tunlid A."/>
            <person name="Henrissat B."/>
            <person name="Grigoriev I.V."/>
            <person name="Hibbett D.S."/>
            <person name="Martin F."/>
            <person name="Nordberg H.P."/>
            <person name="Cantor M.N."/>
            <person name="Hua S.X."/>
        </authorList>
    </citation>
    <scope>NUCLEOTIDE SEQUENCE [LARGE SCALE GENOMIC DNA]</scope>
    <source>
        <strain evidence="2 3">ATCC 200175</strain>
    </source>
</reference>
<sequence>MNVEVAKHTSRNENAADGEIKPSPRRPNEASASDKLLDRSEIPALSDPSLSDFKQDTPPDTPSRDEDPKDENESKWPALIGEVMRIIRAKSNKDPKDEDPKDEDPKDEDPKAEDPKDEDPKDENESKLGGKSLVQRVLGMARSQELMLNQFILAQAANPDQDRHATDTSAHGSDQPEETER</sequence>
<feature type="region of interest" description="Disordered" evidence="1">
    <location>
        <begin position="1"/>
        <end position="133"/>
    </location>
</feature>
<evidence type="ECO:0000256" key="1">
    <source>
        <dbReference type="SAM" id="MobiDB-lite"/>
    </source>
</evidence>
<reference evidence="3" key="2">
    <citation type="submission" date="2015-01" db="EMBL/GenBank/DDBJ databases">
        <title>Evolutionary Origins and Diversification of the Mycorrhizal Mutualists.</title>
        <authorList>
            <consortium name="DOE Joint Genome Institute"/>
            <consortium name="Mycorrhizal Genomics Consortium"/>
            <person name="Kohler A."/>
            <person name="Kuo A."/>
            <person name="Nagy L.G."/>
            <person name="Floudas D."/>
            <person name="Copeland A."/>
            <person name="Barry K.W."/>
            <person name="Cichocki N."/>
            <person name="Veneault-Fourrey C."/>
            <person name="LaButti K."/>
            <person name="Lindquist E.A."/>
            <person name="Lipzen A."/>
            <person name="Lundell T."/>
            <person name="Morin E."/>
            <person name="Murat C."/>
            <person name="Riley R."/>
            <person name="Ohm R."/>
            <person name="Sun H."/>
            <person name="Tunlid A."/>
            <person name="Henrissat B."/>
            <person name="Grigoriev I.V."/>
            <person name="Hibbett D.S."/>
            <person name="Martin F."/>
        </authorList>
    </citation>
    <scope>NUCLEOTIDE SEQUENCE [LARGE SCALE GENOMIC DNA]</scope>
    <source>
        <strain evidence="3">ATCC 200175</strain>
    </source>
</reference>
<feature type="compositionally biased region" description="Basic and acidic residues" evidence="1">
    <location>
        <begin position="18"/>
        <end position="28"/>
    </location>
</feature>
<dbReference type="HOGENOM" id="CLU_1489455_0_0_1"/>
<name>A0A0C9TFK4_PAXIN</name>
<evidence type="ECO:0000313" key="3">
    <source>
        <dbReference type="Proteomes" id="UP000053647"/>
    </source>
</evidence>
<feature type="compositionally biased region" description="Basic and acidic residues" evidence="1">
    <location>
        <begin position="1"/>
        <end position="11"/>
    </location>
</feature>
<dbReference type="EMBL" id="KN820551">
    <property type="protein sequence ID" value="KIJ06041.1"/>
    <property type="molecule type" value="Genomic_DNA"/>
</dbReference>
<dbReference type="Proteomes" id="UP000053647">
    <property type="component" value="Unassembled WGS sequence"/>
</dbReference>